<name>A0AAJ5C6U8_9BASI</name>
<gene>
    <name evidence="2" type="ORF">MEPE_04553</name>
</gene>
<protein>
    <submittedName>
        <fullName evidence="2">Uncharacterized protein</fullName>
    </submittedName>
</protein>
<reference evidence="2" key="1">
    <citation type="submission" date="2023-10" db="EMBL/GenBank/DDBJ databases">
        <authorList>
            <person name="Guldener U."/>
        </authorList>
    </citation>
    <scope>NUCLEOTIDE SEQUENCE</scope>
    <source>
        <strain evidence="2">Mp4</strain>
    </source>
</reference>
<sequence>MYRVRGPSVLYDLRASSLGPRTIRLPPSPSAGCFRARPRAPSPLPPGRRLAHVSFRRGVGHRRRRCSPCRRYLRYPASHCHLPNFREIRGDLLSHRISSDSTSRSCANLKSHEPTNIHQISLRSVETCSPTGSQPIQHLWSAQTSSLGPTPVTQATRGSKTRMKNKPKS</sequence>
<proteinExistence type="predicted"/>
<feature type="compositionally biased region" description="Basic residues" evidence="1">
    <location>
        <begin position="159"/>
        <end position="169"/>
    </location>
</feature>
<dbReference type="Proteomes" id="UP001294444">
    <property type="component" value="Unassembled WGS sequence"/>
</dbReference>
<comment type="caution">
    <text evidence="2">The sequence shown here is derived from an EMBL/GenBank/DDBJ whole genome shotgun (WGS) entry which is preliminary data.</text>
</comment>
<dbReference type="AlphaFoldDB" id="A0AAJ5C6U8"/>
<evidence type="ECO:0000256" key="1">
    <source>
        <dbReference type="SAM" id="MobiDB-lite"/>
    </source>
</evidence>
<feature type="region of interest" description="Disordered" evidence="1">
    <location>
        <begin position="141"/>
        <end position="169"/>
    </location>
</feature>
<evidence type="ECO:0000313" key="3">
    <source>
        <dbReference type="Proteomes" id="UP001294444"/>
    </source>
</evidence>
<evidence type="ECO:0000313" key="2">
    <source>
        <dbReference type="EMBL" id="SNX85844.1"/>
    </source>
</evidence>
<accession>A0AAJ5C6U8</accession>
<organism evidence="2 3">
    <name type="scientific">Melanopsichium pennsylvanicum</name>
    <dbReference type="NCBI Taxonomy" id="63383"/>
    <lineage>
        <taxon>Eukaryota</taxon>
        <taxon>Fungi</taxon>
        <taxon>Dikarya</taxon>
        <taxon>Basidiomycota</taxon>
        <taxon>Ustilaginomycotina</taxon>
        <taxon>Ustilaginomycetes</taxon>
        <taxon>Ustilaginales</taxon>
        <taxon>Ustilaginaceae</taxon>
        <taxon>Melanopsichium</taxon>
    </lineage>
</organism>
<dbReference type="EMBL" id="OAPG01000011">
    <property type="protein sequence ID" value="SNX85844.1"/>
    <property type="molecule type" value="Genomic_DNA"/>
</dbReference>
<keyword evidence="3" id="KW-1185">Reference proteome</keyword>
<feature type="compositionally biased region" description="Polar residues" evidence="1">
    <location>
        <begin position="141"/>
        <end position="158"/>
    </location>
</feature>